<comment type="subcellular location">
    <subcellularLocation>
        <location evidence="1">Cell membrane</location>
        <topology evidence="1">Multi-pass membrane protein</topology>
    </subcellularLocation>
</comment>
<proteinExistence type="predicted"/>
<sequence>MTRGSSIMSNSVMNAAAGLLLLVSGFGSSVIVARLLGPEANGTIAFALWIAATGALIAEFGTGVLLLRLLPQLKAQGADDRARRGFAAYLALPVALATTILVGLFWSFCWFGGTQWIASTPAAIALTGVLLFVQSIGSLTKNYLIGEQRLRTFFYFTGIVSALQISVVLAGAYLHGVEGALIGYIAGQSVLFLYSIRILLTAPNNAGHSPRTLAGSSMILFFEFVLTSVFLTRPELVFLQNFHGAQLVGFYAVALTLTNLALQLPIQLTGSLIPFYVERQHTGEEDASAEIFACVVRNFAYITFPLCFGLAAISTPLVLSVYGPAFEPAGVIVAIMAVGAPAAVFIQLVTQYLYAMDRMKYRLAISGLGAFLMVCGCFLIVPQWGGIGAAVIRDLVFLAMSLALLWSIKLRRESRGLTVVIVKIAAAGALCGLAALAATRMLPGASGLIAGIVAGAVVYGAMLRLLAAVPKQDAEMLDHLLERLPSEPGRLARRFLGLVAPGAVTSEAAK</sequence>
<feature type="transmembrane region" description="Helical" evidence="6">
    <location>
        <begin position="87"/>
        <end position="108"/>
    </location>
</feature>
<feature type="transmembrane region" description="Helical" evidence="6">
    <location>
        <begin position="445"/>
        <end position="467"/>
    </location>
</feature>
<evidence type="ECO:0000313" key="8">
    <source>
        <dbReference type="Proteomes" id="UP001596053"/>
    </source>
</evidence>
<dbReference type="PANTHER" id="PTHR30250">
    <property type="entry name" value="PST FAMILY PREDICTED COLANIC ACID TRANSPORTER"/>
    <property type="match status" value="1"/>
</dbReference>
<evidence type="ECO:0000256" key="3">
    <source>
        <dbReference type="ARBA" id="ARBA00022692"/>
    </source>
</evidence>
<dbReference type="PANTHER" id="PTHR30250:SF11">
    <property type="entry name" value="O-ANTIGEN TRANSPORTER-RELATED"/>
    <property type="match status" value="1"/>
</dbReference>
<protein>
    <submittedName>
        <fullName evidence="7">Lipopolysaccharide biosynthesis protein</fullName>
    </submittedName>
</protein>
<evidence type="ECO:0000256" key="5">
    <source>
        <dbReference type="ARBA" id="ARBA00023136"/>
    </source>
</evidence>
<feature type="transmembrane region" description="Helical" evidence="6">
    <location>
        <begin position="43"/>
        <end position="67"/>
    </location>
</feature>
<reference evidence="8" key="1">
    <citation type="journal article" date="2019" name="Int. J. Syst. Evol. Microbiol.">
        <title>The Global Catalogue of Microorganisms (GCM) 10K type strain sequencing project: providing services to taxonomists for standard genome sequencing and annotation.</title>
        <authorList>
            <consortium name="The Broad Institute Genomics Platform"/>
            <consortium name="The Broad Institute Genome Sequencing Center for Infectious Disease"/>
            <person name="Wu L."/>
            <person name="Ma J."/>
        </authorList>
    </citation>
    <scope>NUCLEOTIDE SEQUENCE [LARGE SCALE GENOMIC DNA]</scope>
    <source>
        <strain evidence="8">NCAIM B.01391</strain>
    </source>
</reference>
<keyword evidence="2" id="KW-1003">Cell membrane</keyword>
<feature type="transmembrane region" description="Helical" evidence="6">
    <location>
        <begin position="420"/>
        <end position="439"/>
    </location>
</feature>
<feature type="transmembrane region" description="Helical" evidence="6">
    <location>
        <begin position="212"/>
        <end position="231"/>
    </location>
</feature>
<evidence type="ECO:0000256" key="6">
    <source>
        <dbReference type="SAM" id="Phobius"/>
    </source>
</evidence>
<evidence type="ECO:0000313" key="7">
    <source>
        <dbReference type="EMBL" id="MFC5418950.1"/>
    </source>
</evidence>
<evidence type="ECO:0000256" key="1">
    <source>
        <dbReference type="ARBA" id="ARBA00004651"/>
    </source>
</evidence>
<keyword evidence="8" id="KW-1185">Reference proteome</keyword>
<organism evidence="7 8">
    <name type="scientific">Bosea eneae</name>
    <dbReference type="NCBI Taxonomy" id="151454"/>
    <lineage>
        <taxon>Bacteria</taxon>
        <taxon>Pseudomonadati</taxon>
        <taxon>Pseudomonadota</taxon>
        <taxon>Alphaproteobacteria</taxon>
        <taxon>Hyphomicrobiales</taxon>
        <taxon>Boseaceae</taxon>
        <taxon>Bosea</taxon>
    </lineage>
</organism>
<comment type="caution">
    <text evidence="7">The sequence shown here is derived from an EMBL/GenBank/DDBJ whole genome shotgun (WGS) entry which is preliminary data.</text>
</comment>
<dbReference type="Proteomes" id="UP001596053">
    <property type="component" value="Unassembled WGS sequence"/>
</dbReference>
<feature type="transmembrane region" description="Helical" evidence="6">
    <location>
        <begin position="329"/>
        <end position="349"/>
    </location>
</feature>
<dbReference type="Pfam" id="PF13440">
    <property type="entry name" value="Polysacc_synt_3"/>
    <property type="match status" value="1"/>
</dbReference>
<evidence type="ECO:0000256" key="4">
    <source>
        <dbReference type="ARBA" id="ARBA00022989"/>
    </source>
</evidence>
<feature type="transmembrane region" description="Helical" evidence="6">
    <location>
        <begin position="361"/>
        <end position="381"/>
    </location>
</feature>
<name>A0ABW0IPR4_9HYPH</name>
<gene>
    <name evidence="7" type="ORF">ACFPOB_05170</name>
</gene>
<feature type="transmembrane region" description="Helical" evidence="6">
    <location>
        <begin position="153"/>
        <end position="175"/>
    </location>
</feature>
<dbReference type="RefSeq" id="WP_377796440.1">
    <property type="nucleotide sequence ID" value="NZ_JBHSLW010000007.1"/>
</dbReference>
<feature type="transmembrane region" description="Helical" evidence="6">
    <location>
        <begin position="387"/>
        <end position="408"/>
    </location>
</feature>
<feature type="transmembrane region" description="Helical" evidence="6">
    <location>
        <begin position="181"/>
        <end position="200"/>
    </location>
</feature>
<keyword evidence="4 6" id="KW-1133">Transmembrane helix</keyword>
<keyword evidence="3 6" id="KW-0812">Transmembrane</keyword>
<accession>A0ABW0IPR4</accession>
<dbReference type="EMBL" id="JBHSLW010000007">
    <property type="protein sequence ID" value="MFC5418950.1"/>
    <property type="molecule type" value="Genomic_DNA"/>
</dbReference>
<feature type="transmembrane region" description="Helical" evidence="6">
    <location>
        <begin position="251"/>
        <end position="277"/>
    </location>
</feature>
<dbReference type="InterPro" id="IPR050833">
    <property type="entry name" value="Poly_Biosynth_Transport"/>
</dbReference>
<feature type="transmembrane region" description="Helical" evidence="6">
    <location>
        <begin position="298"/>
        <end position="323"/>
    </location>
</feature>
<keyword evidence="5 6" id="KW-0472">Membrane</keyword>
<evidence type="ECO:0000256" key="2">
    <source>
        <dbReference type="ARBA" id="ARBA00022475"/>
    </source>
</evidence>